<dbReference type="GO" id="GO:0005737">
    <property type="term" value="C:cytoplasm"/>
    <property type="evidence" value="ECO:0007669"/>
    <property type="project" value="TreeGrafter"/>
</dbReference>
<dbReference type="InterPro" id="IPR004046">
    <property type="entry name" value="GST_C"/>
</dbReference>
<evidence type="ECO:0000313" key="3">
    <source>
        <dbReference type="EMBL" id="KAK9116928.1"/>
    </source>
</evidence>
<dbReference type="SUPFAM" id="SSF47616">
    <property type="entry name" value="GST C-terminal domain-like"/>
    <property type="match status" value="1"/>
</dbReference>
<accession>A0AAP0IL23</accession>
<dbReference type="Gene3D" id="1.20.1050.10">
    <property type="match status" value="1"/>
</dbReference>
<proteinExistence type="predicted"/>
<dbReference type="InterPro" id="IPR045074">
    <property type="entry name" value="GST_C_Tau"/>
</dbReference>
<dbReference type="GO" id="GO:0004364">
    <property type="term" value="F:glutathione transferase activity"/>
    <property type="evidence" value="ECO:0007669"/>
    <property type="project" value="InterPro"/>
</dbReference>
<dbReference type="GO" id="GO:0006749">
    <property type="term" value="P:glutathione metabolic process"/>
    <property type="evidence" value="ECO:0007669"/>
    <property type="project" value="InterPro"/>
</dbReference>
<dbReference type="Proteomes" id="UP001417504">
    <property type="component" value="Unassembled WGS sequence"/>
</dbReference>
<dbReference type="PANTHER" id="PTHR11260">
    <property type="entry name" value="GLUTATHIONE S-TRANSFERASE, GST, SUPERFAMILY, GST DOMAIN CONTAINING"/>
    <property type="match status" value="1"/>
</dbReference>
<comment type="caution">
    <text evidence="3">The sequence shown here is derived from an EMBL/GenBank/DDBJ whole genome shotgun (WGS) entry which is preliminary data.</text>
</comment>
<evidence type="ECO:0000313" key="4">
    <source>
        <dbReference type="Proteomes" id="UP001417504"/>
    </source>
</evidence>
<dbReference type="Pfam" id="PF00043">
    <property type="entry name" value="GST_C"/>
    <property type="match status" value="1"/>
</dbReference>
<reference evidence="3 4" key="1">
    <citation type="submission" date="2024-01" db="EMBL/GenBank/DDBJ databases">
        <title>Genome assemblies of Stephania.</title>
        <authorList>
            <person name="Yang L."/>
        </authorList>
    </citation>
    <scope>NUCLEOTIDE SEQUENCE [LARGE SCALE GENOMIC DNA]</scope>
    <source>
        <strain evidence="3">QJT</strain>
        <tissue evidence="3">Leaf</tissue>
    </source>
</reference>
<organism evidence="3 4">
    <name type="scientific">Stephania japonica</name>
    <dbReference type="NCBI Taxonomy" id="461633"/>
    <lineage>
        <taxon>Eukaryota</taxon>
        <taxon>Viridiplantae</taxon>
        <taxon>Streptophyta</taxon>
        <taxon>Embryophyta</taxon>
        <taxon>Tracheophyta</taxon>
        <taxon>Spermatophyta</taxon>
        <taxon>Magnoliopsida</taxon>
        <taxon>Ranunculales</taxon>
        <taxon>Menispermaceae</taxon>
        <taxon>Menispermoideae</taxon>
        <taxon>Cissampelideae</taxon>
        <taxon>Stephania</taxon>
    </lineage>
</organism>
<dbReference type="PANTHER" id="PTHR11260:SF615">
    <property type="entry name" value="GLUTATHIONE S-TRANSFERASE U17"/>
    <property type="match status" value="1"/>
</dbReference>
<dbReference type="InterPro" id="IPR010987">
    <property type="entry name" value="Glutathione-S-Trfase_C-like"/>
</dbReference>
<feature type="domain" description="GST C-terminal" evidence="2">
    <location>
        <begin position="1"/>
        <end position="131"/>
    </location>
</feature>
<keyword evidence="1" id="KW-1133">Transmembrane helix</keyword>
<protein>
    <recommendedName>
        <fullName evidence="2">GST C-terminal domain-containing protein</fullName>
    </recommendedName>
</protein>
<dbReference type="CDD" id="cd03185">
    <property type="entry name" value="GST_C_Tau"/>
    <property type="match status" value="1"/>
</dbReference>
<evidence type="ECO:0000259" key="2">
    <source>
        <dbReference type="PROSITE" id="PS50405"/>
    </source>
</evidence>
<dbReference type="EMBL" id="JBBNAE010000006">
    <property type="protein sequence ID" value="KAK9116928.1"/>
    <property type="molecule type" value="Genomic_DNA"/>
</dbReference>
<evidence type="ECO:0000256" key="1">
    <source>
        <dbReference type="SAM" id="Phobius"/>
    </source>
</evidence>
<sequence length="131" mass="14202">MVVLWHSIIFVAPPALVGFFPALAGILKAQSKEAKAEALEQVKAVLELLEEALKDCGKGGAFCGGERIGYVDIAFGSYGGWVSVVESMGEVKLLDEERSLGLVGWAERFCSHEAVKDVMPEMEKLIKFANK</sequence>
<name>A0AAP0IL23_9MAGN</name>
<dbReference type="InterPro" id="IPR045073">
    <property type="entry name" value="Omega/Tau-like"/>
</dbReference>
<gene>
    <name evidence="3" type="ORF">Sjap_015875</name>
</gene>
<dbReference type="PROSITE" id="PS50405">
    <property type="entry name" value="GST_CTER"/>
    <property type="match status" value="1"/>
</dbReference>
<keyword evidence="1" id="KW-0812">Transmembrane</keyword>
<keyword evidence="4" id="KW-1185">Reference proteome</keyword>
<keyword evidence="1" id="KW-0472">Membrane</keyword>
<feature type="transmembrane region" description="Helical" evidence="1">
    <location>
        <begin position="6"/>
        <end position="27"/>
    </location>
</feature>
<dbReference type="InterPro" id="IPR036282">
    <property type="entry name" value="Glutathione-S-Trfase_C_sf"/>
</dbReference>
<dbReference type="AlphaFoldDB" id="A0AAP0IL23"/>